<dbReference type="RefSeq" id="WP_152526874.1">
    <property type="nucleotide sequence ID" value="NZ_JAYFSJ010000007.1"/>
</dbReference>
<feature type="domain" description="HTH Mu-type" evidence="1">
    <location>
        <begin position="3"/>
        <end position="80"/>
    </location>
</feature>
<evidence type="ECO:0000313" key="3">
    <source>
        <dbReference type="Proteomes" id="UP001405405"/>
    </source>
</evidence>
<accession>A0ABV0CK32</accession>
<gene>
    <name evidence="2" type="ORF">VA599_11780</name>
</gene>
<reference evidence="2 3" key="1">
    <citation type="submission" date="2023-12" db="EMBL/GenBank/DDBJ databases">
        <title>Chromobacterium sp. strain TRC.1.1.SA producing antimicrobial pigment.</title>
        <authorList>
            <person name="Verma N."/>
            <person name="Choksket S."/>
            <person name="Pinnaka A.K."/>
            <person name="Korpole S."/>
        </authorList>
    </citation>
    <scope>NUCLEOTIDE SEQUENCE [LARGE SCALE GENOMIC DNA]</scope>
    <source>
        <strain evidence="2 3">TRC1.1.SA</strain>
    </source>
</reference>
<organism evidence="2 3">
    <name type="scientific">Chromobacterium indicum</name>
    <dbReference type="NCBI Taxonomy" id="3110228"/>
    <lineage>
        <taxon>Bacteria</taxon>
        <taxon>Pseudomonadati</taxon>
        <taxon>Pseudomonadota</taxon>
        <taxon>Betaproteobacteria</taxon>
        <taxon>Neisseriales</taxon>
        <taxon>Chromobacteriaceae</taxon>
        <taxon>Chromobacterium</taxon>
    </lineage>
</organism>
<name>A0ABV0CK32_9NEIS</name>
<dbReference type="InterPro" id="IPR009061">
    <property type="entry name" value="DNA-bd_dom_put_sf"/>
</dbReference>
<dbReference type="Gene3D" id="1.10.10.10">
    <property type="entry name" value="Winged helix-like DNA-binding domain superfamily/Winged helix DNA-binding domain"/>
    <property type="match status" value="1"/>
</dbReference>
<protein>
    <recommendedName>
        <fullName evidence="1">HTH Mu-type domain-containing protein</fullName>
    </recommendedName>
</protein>
<evidence type="ECO:0000259" key="1">
    <source>
        <dbReference type="PROSITE" id="PS51702"/>
    </source>
</evidence>
<dbReference type="PROSITE" id="PS51702">
    <property type="entry name" value="HTH_MU"/>
    <property type="match status" value="1"/>
</dbReference>
<proteinExistence type="predicted"/>
<dbReference type="InterPro" id="IPR003314">
    <property type="entry name" value="Mu-type_HTH"/>
</dbReference>
<dbReference type="EMBL" id="JAYFSJ010000007">
    <property type="protein sequence ID" value="MEN7431432.1"/>
    <property type="molecule type" value="Genomic_DNA"/>
</dbReference>
<dbReference type="SUPFAM" id="SSF46955">
    <property type="entry name" value="Putative DNA-binding domain"/>
    <property type="match status" value="1"/>
</dbReference>
<evidence type="ECO:0000313" key="2">
    <source>
        <dbReference type="EMBL" id="MEN7431432.1"/>
    </source>
</evidence>
<dbReference type="Proteomes" id="UP001405405">
    <property type="component" value="Unassembled WGS sequence"/>
</dbReference>
<dbReference type="InterPro" id="IPR036388">
    <property type="entry name" value="WH-like_DNA-bd_sf"/>
</dbReference>
<comment type="caution">
    <text evidence="2">The sequence shown here is derived from an EMBL/GenBank/DDBJ whole genome shotgun (WGS) entry which is preliminary data.</text>
</comment>
<sequence>MRKLYSASEIAAMHLPGLPKSKPALIARAQSEGWYFEERKGLGGTRRVYEVPTRYLGEGDTLSAGAVSLAGTIIAGSSDIDLSKLQMVETVLDEALRARGLEIAPERRGAVVAFLYDYAMKGGNQDGILMAIKALVA</sequence>
<keyword evidence="3" id="KW-1185">Reference proteome</keyword>